<evidence type="ECO:0008006" key="4">
    <source>
        <dbReference type="Google" id="ProtNLM"/>
    </source>
</evidence>
<feature type="signal peptide" evidence="1">
    <location>
        <begin position="1"/>
        <end position="21"/>
    </location>
</feature>
<name>A0A7L4ZKK9_9FLAO</name>
<evidence type="ECO:0000313" key="2">
    <source>
        <dbReference type="EMBL" id="QHI36756.1"/>
    </source>
</evidence>
<dbReference type="RefSeq" id="WP_160129432.1">
    <property type="nucleotide sequence ID" value="NZ_CP019288.1"/>
</dbReference>
<proteinExistence type="predicted"/>
<dbReference type="AlphaFoldDB" id="A0A7L4ZKK9"/>
<evidence type="ECO:0000313" key="3">
    <source>
        <dbReference type="Proteomes" id="UP000464657"/>
    </source>
</evidence>
<organism evidence="2 3">
    <name type="scientific">Kordia antarctica</name>
    <dbReference type="NCBI Taxonomy" id="1218801"/>
    <lineage>
        <taxon>Bacteria</taxon>
        <taxon>Pseudomonadati</taxon>
        <taxon>Bacteroidota</taxon>
        <taxon>Flavobacteriia</taxon>
        <taxon>Flavobacteriales</taxon>
        <taxon>Flavobacteriaceae</taxon>
        <taxon>Kordia</taxon>
    </lineage>
</organism>
<sequence length="247" mass="27776">MKKFYLGMLAVLLTFFTSCQFSENIYINEDGTGKMSFTMDGSELMDMMGDEMAKDGEESIDSIISFNEFFKEQADSIAKLPQKEQDKLKQLENFKMHMIMSTEDKKMSFDLFTEFKNVGELQDMFAAMNTAGSLDKNNNAGSNPLASMGSNGATEVNYSLKNNVFKRTVTILDKEKVASMKDSLGQSATMFAASNYTLNYHFPRKIKSVSLEDAVISDDGKSFSAKVNFMQYLTDPKLLNVEVELEK</sequence>
<reference evidence="2 3" key="1">
    <citation type="journal article" date="2013" name="Int. J. Syst. Evol. Microbiol.">
        <title>Kordia antarctica sp. nov., isolated from Antarctic seawater.</title>
        <authorList>
            <person name="Baek K."/>
            <person name="Choi A."/>
            <person name="Kang I."/>
            <person name="Lee K."/>
            <person name="Cho J.C."/>
        </authorList>
    </citation>
    <scope>NUCLEOTIDE SEQUENCE [LARGE SCALE GENOMIC DNA]</scope>
    <source>
        <strain evidence="2 3">IMCC3317</strain>
    </source>
</reference>
<dbReference type="PROSITE" id="PS51257">
    <property type="entry name" value="PROKAR_LIPOPROTEIN"/>
    <property type="match status" value="1"/>
</dbReference>
<keyword evidence="3" id="KW-1185">Reference proteome</keyword>
<dbReference type="EMBL" id="CP019288">
    <property type="protein sequence ID" value="QHI36756.1"/>
    <property type="molecule type" value="Genomic_DNA"/>
</dbReference>
<accession>A0A7L4ZKK9</accession>
<dbReference type="Proteomes" id="UP000464657">
    <property type="component" value="Chromosome"/>
</dbReference>
<gene>
    <name evidence="2" type="ORF">IMCC3317_21260</name>
</gene>
<evidence type="ECO:0000256" key="1">
    <source>
        <dbReference type="SAM" id="SignalP"/>
    </source>
</evidence>
<protein>
    <recommendedName>
        <fullName evidence="4">Lipoprotein</fullName>
    </recommendedName>
</protein>
<dbReference type="OrthoDB" id="978531at2"/>
<dbReference type="KEGG" id="kan:IMCC3317_21260"/>
<keyword evidence="1" id="KW-0732">Signal</keyword>
<feature type="chain" id="PRO_5029728909" description="Lipoprotein" evidence="1">
    <location>
        <begin position="22"/>
        <end position="247"/>
    </location>
</feature>